<dbReference type="WBParaSite" id="HPLM_0000979401-mRNA-1">
    <property type="protein sequence ID" value="HPLM_0000979401-mRNA-1"/>
    <property type="gene ID" value="HPLM_0000979401"/>
</dbReference>
<dbReference type="PANTHER" id="PTHR36981">
    <property type="entry name" value="ZGC:195170"/>
    <property type="match status" value="1"/>
</dbReference>
<reference evidence="4" key="1">
    <citation type="submission" date="2016-04" db="UniProtKB">
        <authorList>
            <consortium name="WormBaseParasite"/>
        </authorList>
    </citation>
    <scope>IDENTIFICATION</scope>
</reference>
<dbReference type="Proteomes" id="UP000268014">
    <property type="component" value="Unassembled WGS sequence"/>
</dbReference>
<protein>
    <submittedName>
        <fullName evidence="4">P2RX7_C domain-containing protein</fullName>
    </submittedName>
</protein>
<dbReference type="Pfam" id="PF20478">
    <property type="entry name" value="P2RX7_C"/>
    <property type="match status" value="1"/>
</dbReference>
<dbReference type="AlphaFoldDB" id="A0A158QN54"/>
<evidence type="ECO:0000313" key="4">
    <source>
        <dbReference type="WBParaSite" id="HPLM_0000979401-mRNA-1"/>
    </source>
</evidence>
<organism evidence="4">
    <name type="scientific">Haemonchus placei</name>
    <name type="common">Barber's pole worm</name>
    <dbReference type="NCBI Taxonomy" id="6290"/>
    <lineage>
        <taxon>Eukaryota</taxon>
        <taxon>Metazoa</taxon>
        <taxon>Ecdysozoa</taxon>
        <taxon>Nematoda</taxon>
        <taxon>Chromadorea</taxon>
        <taxon>Rhabditida</taxon>
        <taxon>Rhabditina</taxon>
        <taxon>Rhabditomorpha</taxon>
        <taxon>Strongyloidea</taxon>
        <taxon>Trichostrongylidae</taxon>
        <taxon>Haemonchus</taxon>
    </lineage>
</organism>
<evidence type="ECO:0000313" key="2">
    <source>
        <dbReference type="EMBL" id="VDO38378.1"/>
    </source>
</evidence>
<feature type="domain" description="P2X purinoreceptor 7 intracellular" evidence="1">
    <location>
        <begin position="71"/>
        <end position="119"/>
    </location>
</feature>
<name>A0A158QN54_HAEPC</name>
<gene>
    <name evidence="2" type="ORF">HPLM_LOCUS9786</name>
</gene>
<evidence type="ECO:0000313" key="3">
    <source>
        <dbReference type="Proteomes" id="UP000268014"/>
    </source>
</evidence>
<dbReference type="EMBL" id="UZAF01017141">
    <property type="protein sequence ID" value="VDO38378.1"/>
    <property type="molecule type" value="Genomic_DNA"/>
</dbReference>
<dbReference type="InterPro" id="IPR046815">
    <property type="entry name" value="P2RX7_C"/>
</dbReference>
<dbReference type="OrthoDB" id="5789114at2759"/>
<keyword evidence="3" id="KW-1185">Reference proteome</keyword>
<sequence length="139" mass="15880">MSSGEGMPCPVVMEDPDPEQIQRLRKRGEEKLARKRARMTTVFCCRGISPLRGWALPNGALVGPACRLLRCFRYCAYRSFVLWCYGRLGIGRRFELPACVRGAIMKEFPSEGGNYVGFKVRQVQGFKIFIVLPHYYKPL</sequence>
<dbReference type="PANTHER" id="PTHR36981:SF1">
    <property type="entry name" value="P2X PURINORECEPTOR 7 INTRACELLULAR DOMAIN-CONTAINING PROTEIN"/>
    <property type="match status" value="1"/>
</dbReference>
<reference evidence="2 3" key="2">
    <citation type="submission" date="2018-11" db="EMBL/GenBank/DDBJ databases">
        <authorList>
            <consortium name="Pathogen Informatics"/>
        </authorList>
    </citation>
    <scope>NUCLEOTIDE SEQUENCE [LARGE SCALE GENOMIC DNA]</scope>
    <source>
        <strain evidence="2 3">MHpl1</strain>
    </source>
</reference>
<accession>A0A158QN54</accession>
<proteinExistence type="predicted"/>
<evidence type="ECO:0000259" key="1">
    <source>
        <dbReference type="Pfam" id="PF20478"/>
    </source>
</evidence>